<reference evidence="1 2" key="1">
    <citation type="journal article" date="2019" name="Nat. Ecol. Evol.">
        <title>Megaphylogeny resolves global patterns of mushroom evolution.</title>
        <authorList>
            <person name="Varga T."/>
            <person name="Krizsan K."/>
            <person name="Foldi C."/>
            <person name="Dima B."/>
            <person name="Sanchez-Garcia M."/>
            <person name="Sanchez-Ramirez S."/>
            <person name="Szollosi G.J."/>
            <person name="Szarkandi J.G."/>
            <person name="Papp V."/>
            <person name="Albert L."/>
            <person name="Andreopoulos W."/>
            <person name="Angelini C."/>
            <person name="Antonin V."/>
            <person name="Barry K.W."/>
            <person name="Bougher N.L."/>
            <person name="Buchanan P."/>
            <person name="Buyck B."/>
            <person name="Bense V."/>
            <person name="Catcheside P."/>
            <person name="Chovatia M."/>
            <person name="Cooper J."/>
            <person name="Damon W."/>
            <person name="Desjardin D."/>
            <person name="Finy P."/>
            <person name="Geml J."/>
            <person name="Haridas S."/>
            <person name="Hughes K."/>
            <person name="Justo A."/>
            <person name="Karasinski D."/>
            <person name="Kautmanova I."/>
            <person name="Kiss B."/>
            <person name="Kocsube S."/>
            <person name="Kotiranta H."/>
            <person name="LaButti K.M."/>
            <person name="Lechner B.E."/>
            <person name="Liimatainen K."/>
            <person name="Lipzen A."/>
            <person name="Lukacs Z."/>
            <person name="Mihaltcheva S."/>
            <person name="Morgado L.N."/>
            <person name="Niskanen T."/>
            <person name="Noordeloos M.E."/>
            <person name="Ohm R.A."/>
            <person name="Ortiz-Santana B."/>
            <person name="Ovrebo C."/>
            <person name="Racz N."/>
            <person name="Riley R."/>
            <person name="Savchenko A."/>
            <person name="Shiryaev A."/>
            <person name="Soop K."/>
            <person name="Spirin V."/>
            <person name="Szebenyi C."/>
            <person name="Tomsovsky M."/>
            <person name="Tulloss R.E."/>
            <person name="Uehling J."/>
            <person name="Grigoriev I.V."/>
            <person name="Vagvolgyi C."/>
            <person name="Papp T."/>
            <person name="Martin F.M."/>
            <person name="Miettinen O."/>
            <person name="Hibbett D.S."/>
            <person name="Nagy L.G."/>
        </authorList>
    </citation>
    <scope>NUCLEOTIDE SEQUENCE [LARGE SCALE GENOMIC DNA]</scope>
    <source>
        <strain evidence="1 2">CBS 166.37</strain>
    </source>
</reference>
<dbReference type="EMBL" id="ML213623">
    <property type="protein sequence ID" value="TFK35260.1"/>
    <property type="molecule type" value="Genomic_DNA"/>
</dbReference>
<dbReference type="Proteomes" id="UP000308652">
    <property type="component" value="Unassembled WGS sequence"/>
</dbReference>
<keyword evidence="2" id="KW-1185">Reference proteome</keyword>
<organism evidence="1 2">
    <name type="scientific">Crucibulum laeve</name>
    <dbReference type="NCBI Taxonomy" id="68775"/>
    <lineage>
        <taxon>Eukaryota</taxon>
        <taxon>Fungi</taxon>
        <taxon>Dikarya</taxon>
        <taxon>Basidiomycota</taxon>
        <taxon>Agaricomycotina</taxon>
        <taxon>Agaricomycetes</taxon>
        <taxon>Agaricomycetidae</taxon>
        <taxon>Agaricales</taxon>
        <taxon>Agaricineae</taxon>
        <taxon>Nidulariaceae</taxon>
        <taxon>Crucibulum</taxon>
    </lineage>
</organism>
<proteinExistence type="predicted"/>
<dbReference type="AlphaFoldDB" id="A0A5C3LQW4"/>
<gene>
    <name evidence="1" type="ORF">BDQ12DRAFT_688470</name>
</gene>
<evidence type="ECO:0000313" key="2">
    <source>
        <dbReference type="Proteomes" id="UP000308652"/>
    </source>
</evidence>
<name>A0A5C3LQW4_9AGAR</name>
<evidence type="ECO:0000313" key="1">
    <source>
        <dbReference type="EMBL" id="TFK35260.1"/>
    </source>
</evidence>
<accession>A0A5C3LQW4</accession>
<sequence length="90" mass="10330">MVSNVLLVAVWYETYCESRDGTDYLENQEAAASVTAFRWMRCKYDMYDPSCNVVAWSGIFTTCNGKEVLARQMFRARRCERTSNSAFSGL</sequence>
<protein>
    <submittedName>
        <fullName evidence="1">Uncharacterized protein</fullName>
    </submittedName>
</protein>